<evidence type="ECO:0000256" key="6">
    <source>
        <dbReference type="ARBA" id="ARBA00023049"/>
    </source>
</evidence>
<accession>A0ABT4D361</accession>
<reference evidence="10" key="1">
    <citation type="submission" date="2022-12" db="EMBL/GenBank/DDBJ databases">
        <authorList>
            <person name="Wang J."/>
        </authorList>
    </citation>
    <scope>NUCLEOTIDE SEQUENCE</scope>
    <source>
        <strain evidence="10">HY-45-18</strain>
    </source>
</reference>
<keyword evidence="5" id="KW-0862">Zinc</keyword>
<keyword evidence="11" id="KW-1185">Reference proteome</keyword>
<dbReference type="SMART" id="SM00257">
    <property type="entry name" value="LysM"/>
    <property type="match status" value="1"/>
</dbReference>
<proteinExistence type="inferred from homology"/>
<dbReference type="PROSITE" id="PS51782">
    <property type="entry name" value="LYSM"/>
    <property type="match status" value="1"/>
</dbReference>
<feature type="domain" description="Peptidase M14" evidence="9">
    <location>
        <begin position="128"/>
        <end position="421"/>
    </location>
</feature>
<dbReference type="CDD" id="cd00118">
    <property type="entry name" value="LysM"/>
    <property type="match status" value="1"/>
</dbReference>
<dbReference type="InterPro" id="IPR034274">
    <property type="entry name" value="ENP1_M14_CPD"/>
</dbReference>
<keyword evidence="4" id="KW-0378">Hydrolase</keyword>
<organism evidence="10 11">
    <name type="scientific">Clostridium aestuarii</name>
    <dbReference type="NCBI Taxonomy" id="338193"/>
    <lineage>
        <taxon>Bacteria</taxon>
        <taxon>Bacillati</taxon>
        <taxon>Bacillota</taxon>
        <taxon>Clostridia</taxon>
        <taxon>Eubacteriales</taxon>
        <taxon>Clostridiaceae</taxon>
        <taxon>Clostridium</taxon>
    </lineage>
</organism>
<evidence type="ECO:0000256" key="1">
    <source>
        <dbReference type="ARBA" id="ARBA00001947"/>
    </source>
</evidence>
<dbReference type="InterPro" id="IPR036365">
    <property type="entry name" value="PGBD-like_sf"/>
</dbReference>
<dbReference type="Proteomes" id="UP001078443">
    <property type="component" value="Unassembled WGS sequence"/>
</dbReference>
<dbReference type="RefSeq" id="WP_268042198.1">
    <property type="nucleotide sequence ID" value="NZ_JAPQER010000008.1"/>
</dbReference>
<dbReference type="InterPro" id="IPR036366">
    <property type="entry name" value="PGBDSf"/>
</dbReference>
<evidence type="ECO:0000256" key="2">
    <source>
        <dbReference type="ARBA" id="ARBA00005988"/>
    </source>
</evidence>
<dbReference type="InterPro" id="IPR018392">
    <property type="entry name" value="LysM"/>
</dbReference>
<dbReference type="SMART" id="SM00631">
    <property type="entry name" value="Zn_pept"/>
    <property type="match status" value="1"/>
</dbReference>
<dbReference type="SUPFAM" id="SSF54106">
    <property type="entry name" value="LysM domain"/>
    <property type="match status" value="1"/>
</dbReference>
<comment type="caution">
    <text evidence="10">The sequence shown here is derived from an EMBL/GenBank/DDBJ whole genome shotgun (WGS) entry which is preliminary data.</text>
</comment>
<keyword evidence="3" id="KW-0645">Protease</keyword>
<gene>
    <name evidence="10" type="ORF">OW763_15170</name>
</gene>
<dbReference type="PANTHER" id="PTHR11705">
    <property type="entry name" value="PROTEASE FAMILY M14 CARBOXYPEPTIDASE A,B"/>
    <property type="match status" value="1"/>
</dbReference>
<dbReference type="SUPFAM" id="SSF53187">
    <property type="entry name" value="Zn-dependent exopeptidases"/>
    <property type="match status" value="1"/>
</dbReference>
<comment type="cofactor">
    <cofactor evidence="1">
        <name>Zn(2+)</name>
        <dbReference type="ChEBI" id="CHEBI:29105"/>
    </cofactor>
</comment>
<evidence type="ECO:0000256" key="4">
    <source>
        <dbReference type="ARBA" id="ARBA00022801"/>
    </source>
</evidence>
<sequence length="425" mass="47554">MRTLKFGSKGSDVMKVQAVLNKIGYKAGPVDGIFGSKTEDAVLRFQTNNGIQATGVIGPKTWSVLKTYILGYDIFKIRQGDSLYKISLAYFTPLDSILTANPGLNPYNLRVGMEIKVPYSIDVVDTNVDYTYDILKHDIKGLKERYPFIEVGIAGKSTLGRNLYYVKLGKGPNKVFYNAAHHSLEWITTPVLMKFIEDFSKAYAQGGSIKGYNIRDMWNKSTVYIMPMVNPDGIDLVINGLKKDNPYYDKLIKWNNGSKDFSKTWNANVRGVDLNHNYDAAWQLSKESEKKLGIDGPGPTRYSGEFPESEVETKTVVNFTRKNNPKLVLAYHSQGEVIYWNFMNKATKEMKRIGEALAKAAGYELAEAYGITSYAGYKDWVIDKFGTPGYTVEVGKGVNPLSLSQFDKIYKDNIGLLLLAAVITS</sequence>
<evidence type="ECO:0000259" key="8">
    <source>
        <dbReference type="PROSITE" id="PS51782"/>
    </source>
</evidence>
<dbReference type="CDD" id="cd06229">
    <property type="entry name" value="M14_Endopeptidase_I"/>
    <property type="match status" value="1"/>
</dbReference>
<evidence type="ECO:0000256" key="5">
    <source>
        <dbReference type="ARBA" id="ARBA00022833"/>
    </source>
</evidence>
<dbReference type="Gene3D" id="1.10.101.10">
    <property type="entry name" value="PGBD-like superfamily/PGBD"/>
    <property type="match status" value="1"/>
</dbReference>
<dbReference type="Pfam" id="PF01471">
    <property type="entry name" value="PG_binding_1"/>
    <property type="match status" value="1"/>
</dbReference>
<dbReference type="SUPFAM" id="SSF47090">
    <property type="entry name" value="PGBD-like"/>
    <property type="match status" value="1"/>
</dbReference>
<evidence type="ECO:0000256" key="7">
    <source>
        <dbReference type="PROSITE-ProRule" id="PRU01379"/>
    </source>
</evidence>
<dbReference type="InterPro" id="IPR002477">
    <property type="entry name" value="Peptidoglycan-bd-like"/>
</dbReference>
<dbReference type="PANTHER" id="PTHR11705:SF143">
    <property type="entry name" value="SLL0236 PROTEIN"/>
    <property type="match status" value="1"/>
</dbReference>
<name>A0ABT4D361_9CLOT</name>
<dbReference type="Gene3D" id="3.40.630.10">
    <property type="entry name" value="Zn peptidases"/>
    <property type="match status" value="1"/>
</dbReference>
<dbReference type="Gene3D" id="3.10.350.10">
    <property type="entry name" value="LysM domain"/>
    <property type="match status" value="1"/>
</dbReference>
<evidence type="ECO:0000313" key="10">
    <source>
        <dbReference type="EMBL" id="MCY6485669.1"/>
    </source>
</evidence>
<evidence type="ECO:0000256" key="3">
    <source>
        <dbReference type="ARBA" id="ARBA00022670"/>
    </source>
</evidence>
<dbReference type="PROSITE" id="PS52035">
    <property type="entry name" value="PEPTIDASE_M14"/>
    <property type="match status" value="1"/>
</dbReference>
<feature type="domain" description="LysM" evidence="8">
    <location>
        <begin position="73"/>
        <end position="117"/>
    </location>
</feature>
<evidence type="ECO:0000259" key="9">
    <source>
        <dbReference type="PROSITE" id="PS52035"/>
    </source>
</evidence>
<evidence type="ECO:0000313" key="11">
    <source>
        <dbReference type="Proteomes" id="UP001078443"/>
    </source>
</evidence>
<dbReference type="InterPro" id="IPR036779">
    <property type="entry name" value="LysM_dom_sf"/>
</dbReference>
<dbReference type="Pfam" id="PF00246">
    <property type="entry name" value="Peptidase_M14"/>
    <property type="match status" value="1"/>
</dbReference>
<dbReference type="Pfam" id="PF01476">
    <property type="entry name" value="LysM"/>
    <property type="match status" value="1"/>
</dbReference>
<protein>
    <submittedName>
        <fullName evidence="10">M14 family metallopeptidase</fullName>
    </submittedName>
</protein>
<keyword evidence="6" id="KW-0482">Metalloprotease</keyword>
<comment type="similarity">
    <text evidence="2 7">Belongs to the peptidase M14 family.</text>
</comment>
<feature type="active site" description="Proton donor/acceptor" evidence="7">
    <location>
        <position position="393"/>
    </location>
</feature>
<dbReference type="EMBL" id="JAPQER010000008">
    <property type="protein sequence ID" value="MCY6485669.1"/>
    <property type="molecule type" value="Genomic_DNA"/>
</dbReference>
<dbReference type="InterPro" id="IPR000834">
    <property type="entry name" value="Peptidase_M14"/>
</dbReference>